<feature type="compositionally biased region" description="Polar residues" evidence="1">
    <location>
        <begin position="13"/>
        <end position="28"/>
    </location>
</feature>
<feature type="compositionally biased region" description="Low complexity" evidence="1">
    <location>
        <begin position="35"/>
        <end position="46"/>
    </location>
</feature>
<feature type="region of interest" description="Disordered" evidence="1">
    <location>
        <begin position="291"/>
        <end position="317"/>
    </location>
</feature>
<dbReference type="PANTHER" id="PTHR21581:SF6">
    <property type="entry name" value="TRAFFICKING PROTEIN PARTICLE COMPLEX SUBUNIT 12"/>
    <property type="match status" value="1"/>
</dbReference>
<accession>A0A8J4PP12</accession>
<dbReference type="GO" id="GO:0005794">
    <property type="term" value="C:Golgi apparatus"/>
    <property type="evidence" value="ECO:0007669"/>
    <property type="project" value="TreeGrafter"/>
</dbReference>
<feature type="compositionally biased region" description="Low complexity" evidence="1">
    <location>
        <begin position="291"/>
        <end position="312"/>
    </location>
</feature>
<feature type="compositionally biased region" description="Low complexity" evidence="1">
    <location>
        <begin position="128"/>
        <end position="149"/>
    </location>
</feature>
<proteinExistence type="predicted"/>
<evidence type="ECO:0000256" key="1">
    <source>
        <dbReference type="SAM" id="MobiDB-lite"/>
    </source>
</evidence>
<dbReference type="AlphaFoldDB" id="A0A8J4PP12"/>
<dbReference type="EMBL" id="AJWJ01000419">
    <property type="protein sequence ID" value="KAF2071043.1"/>
    <property type="molecule type" value="Genomic_DNA"/>
</dbReference>
<feature type="region of interest" description="Disordered" evidence="1">
    <location>
        <begin position="98"/>
        <end position="149"/>
    </location>
</feature>
<evidence type="ECO:0000313" key="2">
    <source>
        <dbReference type="EMBL" id="KAF2071043.1"/>
    </source>
</evidence>
<dbReference type="InterPro" id="IPR011990">
    <property type="entry name" value="TPR-like_helical_dom_sf"/>
</dbReference>
<feature type="region of interest" description="Disordered" evidence="1">
    <location>
        <begin position="339"/>
        <end position="358"/>
    </location>
</feature>
<dbReference type="Gene3D" id="1.25.40.10">
    <property type="entry name" value="Tetratricopeptide repeat domain"/>
    <property type="match status" value="1"/>
</dbReference>
<organism evidence="2 3">
    <name type="scientific">Polysphondylium violaceum</name>
    <dbReference type="NCBI Taxonomy" id="133409"/>
    <lineage>
        <taxon>Eukaryota</taxon>
        <taxon>Amoebozoa</taxon>
        <taxon>Evosea</taxon>
        <taxon>Eumycetozoa</taxon>
        <taxon>Dictyostelia</taxon>
        <taxon>Dictyosteliales</taxon>
        <taxon>Dictyosteliaceae</taxon>
        <taxon>Polysphondylium</taxon>
    </lineage>
</organism>
<name>A0A8J4PP12_9MYCE</name>
<comment type="caution">
    <text evidence="2">The sequence shown here is derived from an EMBL/GenBank/DDBJ whole genome shotgun (WGS) entry which is preliminary data.</text>
</comment>
<dbReference type="GO" id="GO:0030008">
    <property type="term" value="C:TRAPP complex"/>
    <property type="evidence" value="ECO:0007669"/>
    <property type="project" value="TreeGrafter"/>
</dbReference>
<feature type="compositionally biased region" description="Low complexity" evidence="1">
    <location>
        <begin position="106"/>
        <end position="119"/>
    </location>
</feature>
<reference evidence="2" key="1">
    <citation type="submission" date="2020-01" db="EMBL/GenBank/DDBJ databases">
        <title>Development of genomics and gene disruption for Polysphondylium violaceum indicates a role for the polyketide synthase stlB in stalk morphogenesis.</title>
        <authorList>
            <person name="Narita B."/>
            <person name="Kawabe Y."/>
            <person name="Kin K."/>
            <person name="Saito T."/>
            <person name="Gibbs R."/>
            <person name="Kuspa A."/>
            <person name="Muzny D."/>
            <person name="Queller D."/>
            <person name="Richards S."/>
            <person name="Strassman J."/>
            <person name="Sucgang R."/>
            <person name="Worley K."/>
            <person name="Schaap P."/>
        </authorList>
    </citation>
    <scope>NUCLEOTIDE SEQUENCE</scope>
    <source>
        <strain evidence="2">QSvi11</strain>
    </source>
</reference>
<feature type="region of interest" description="Disordered" evidence="1">
    <location>
        <begin position="1"/>
        <end position="48"/>
    </location>
</feature>
<dbReference type="PANTHER" id="PTHR21581">
    <property type="entry name" value="D-ALANYL-D-ALANINE CARBOXYPEPTIDASE"/>
    <property type="match status" value="1"/>
</dbReference>
<keyword evidence="3" id="KW-1185">Reference proteome</keyword>
<dbReference type="SUPFAM" id="SSF48452">
    <property type="entry name" value="TPR-like"/>
    <property type="match status" value="1"/>
</dbReference>
<dbReference type="Proteomes" id="UP000695562">
    <property type="component" value="Unassembled WGS sequence"/>
</dbReference>
<dbReference type="OrthoDB" id="428342at2759"/>
<sequence length="609" mass="66841">MTSQGKKIDIGANRNTPTNHPLGSTLSAPATPMVNNNNNNNSNSNNATNEFVQTQPQQGFSQSTGSMPRSQSYNFLAQNAASNVNPIPQQQQAATGFGTLEPSRRNPSLQHLNSSLNSSTGDMNSFINTSLNQSTSSSTSSYYSPTTAPYTNPATLTGDEATLKRLMKVGNWNNVFKVADLCIANTNNPLSILEFKLCRIISHVKMRSYKIAYDEIQGIGDNRDLVNCFETYPHLFPGRKGTMVPFSMRIIKAELACHLGLEKFQLDALYALLSLTKREIQNLDDLLKNSKANSKQNSSSSNNSNNSNSNSSIDTTTTQDKSQIYLSQLEATTAASLLTPNTASPKLPPQSNTTPNATITSPIAAAAPLLLSPLNTNSNNINEDVFESIGNDNSNESLLAIWKARERRITFSIVTFIIQKNRDFLLAIKILEDFMTRQGPDFYTLSAIGRLHLQMGNLKGGERVLLVADKLMNNSNNNAAECNLVSLMNKGFLSIANDQYPKAIEYFDKIIEIENSGGNINITAINNKCISMLYTCDLGGAITQLESLLQTEKEKSIDEILIFNICSLYELATDRSNEKKKAILADIAKRAPDNFDFKVFKISNTPSLS</sequence>
<gene>
    <name evidence="2" type="ORF">CYY_007641</name>
</gene>
<evidence type="ECO:0000313" key="3">
    <source>
        <dbReference type="Proteomes" id="UP000695562"/>
    </source>
</evidence>
<protein>
    <submittedName>
        <fullName evidence="2">Uncharacterized protein</fullName>
    </submittedName>
</protein>